<dbReference type="EMBL" id="CP136892">
    <property type="protein sequence ID" value="WOL00942.1"/>
    <property type="molecule type" value="Genomic_DNA"/>
</dbReference>
<dbReference type="Proteomes" id="UP001327560">
    <property type="component" value="Chromosome 3"/>
</dbReference>
<gene>
    <name evidence="1" type="ORF">Cni_G09655</name>
</gene>
<keyword evidence="2" id="KW-1185">Reference proteome</keyword>
<sequence length="76" mass="8084">MTNTSGERLKATFDLTLRSYKLQPPSLGLLRLRRGYSVVRRALVGRGRGGVILPAKAERDDAGCSHGGMGGATAEL</sequence>
<organism evidence="1 2">
    <name type="scientific">Canna indica</name>
    <name type="common">Indian-shot</name>
    <dbReference type="NCBI Taxonomy" id="4628"/>
    <lineage>
        <taxon>Eukaryota</taxon>
        <taxon>Viridiplantae</taxon>
        <taxon>Streptophyta</taxon>
        <taxon>Embryophyta</taxon>
        <taxon>Tracheophyta</taxon>
        <taxon>Spermatophyta</taxon>
        <taxon>Magnoliopsida</taxon>
        <taxon>Liliopsida</taxon>
        <taxon>Zingiberales</taxon>
        <taxon>Cannaceae</taxon>
        <taxon>Canna</taxon>
    </lineage>
</organism>
<reference evidence="1 2" key="1">
    <citation type="submission" date="2023-10" db="EMBL/GenBank/DDBJ databases">
        <title>Chromosome-scale genome assembly provides insights into flower coloration mechanisms of Canna indica.</title>
        <authorList>
            <person name="Li C."/>
        </authorList>
    </citation>
    <scope>NUCLEOTIDE SEQUENCE [LARGE SCALE GENOMIC DNA]</scope>
    <source>
        <tissue evidence="1">Flower</tissue>
    </source>
</reference>
<protein>
    <submittedName>
        <fullName evidence="1">Uncharacterized protein</fullName>
    </submittedName>
</protein>
<evidence type="ECO:0000313" key="1">
    <source>
        <dbReference type="EMBL" id="WOL00942.1"/>
    </source>
</evidence>
<proteinExistence type="predicted"/>
<dbReference type="AlphaFoldDB" id="A0AAQ3K301"/>
<name>A0AAQ3K301_9LILI</name>
<evidence type="ECO:0000313" key="2">
    <source>
        <dbReference type="Proteomes" id="UP001327560"/>
    </source>
</evidence>
<accession>A0AAQ3K301</accession>